<feature type="domain" description="Flavodoxin-like fold" evidence="3">
    <location>
        <begin position="1"/>
        <end position="187"/>
    </location>
</feature>
<dbReference type="EMBL" id="JOKH01000001">
    <property type="protein sequence ID" value="KEQ19575.1"/>
    <property type="molecule type" value="Genomic_DNA"/>
</dbReference>
<protein>
    <recommendedName>
        <fullName evidence="3">Flavodoxin-like fold domain-containing protein</fullName>
    </recommendedName>
</protein>
<proteinExistence type="inferred from homology"/>
<dbReference type="AlphaFoldDB" id="A0A081NMA2"/>
<comment type="caution">
    <text evidence="4">The sequence shown here is derived from an EMBL/GenBank/DDBJ whole genome shotgun (WGS) entry which is preliminary data.</text>
</comment>
<name>A0A081NMA2_9GAMM</name>
<dbReference type="eggNOG" id="COG2249">
    <property type="taxonomic scope" value="Bacteria"/>
</dbReference>
<evidence type="ECO:0000313" key="5">
    <source>
        <dbReference type="Proteomes" id="UP000028073"/>
    </source>
</evidence>
<dbReference type="GO" id="GO:0003955">
    <property type="term" value="F:NAD(P)H dehydrogenase (quinone) activity"/>
    <property type="evidence" value="ECO:0007669"/>
    <property type="project" value="TreeGrafter"/>
</dbReference>
<reference evidence="4 5" key="1">
    <citation type="submission" date="2014-06" db="EMBL/GenBank/DDBJ databases">
        <title>Whole Genome Sequences of Three Symbiotic Endozoicomonas Bacteria.</title>
        <authorList>
            <person name="Neave M.J."/>
            <person name="Apprill A."/>
            <person name="Voolstra C.R."/>
        </authorList>
    </citation>
    <scope>NUCLEOTIDE SEQUENCE [LARGE SCALE GENOMIC DNA]</scope>
    <source>
        <strain evidence="4 5">DSM 25634</strain>
    </source>
</reference>
<dbReference type="InterPro" id="IPR051545">
    <property type="entry name" value="NAD(P)H_dehydrogenase_qn"/>
</dbReference>
<dbReference type="GO" id="GO:0005829">
    <property type="term" value="C:cytosol"/>
    <property type="evidence" value="ECO:0007669"/>
    <property type="project" value="TreeGrafter"/>
</dbReference>
<dbReference type="RefSeq" id="WP_034833478.1">
    <property type="nucleotide sequence ID" value="NZ_JOKH01000001.1"/>
</dbReference>
<evidence type="ECO:0000256" key="1">
    <source>
        <dbReference type="ARBA" id="ARBA00006252"/>
    </source>
</evidence>
<sequence length="191" mass="22070">MNVLVVYAHPNPESYNAALFKQTCEQLTRAGHNIHPLDLYEIDFEARMSCEERVNYMTKDNTNGIEDHVAKLRWAEAVVFVYPTWWMGPPAILKGWLDRVWLPGVVATFGPNGVQPGLTNIKKFMIITTQGSSHWRMALVGNPPRKMFKLSLKAISKCKDIKWLALYSMDKNTEEDRKQFMEKVGKHLQRF</sequence>
<organism evidence="4 5">
    <name type="scientific">Endozoicomonas numazuensis</name>
    <dbReference type="NCBI Taxonomy" id="1137799"/>
    <lineage>
        <taxon>Bacteria</taxon>
        <taxon>Pseudomonadati</taxon>
        <taxon>Pseudomonadota</taxon>
        <taxon>Gammaproteobacteria</taxon>
        <taxon>Oceanospirillales</taxon>
        <taxon>Endozoicomonadaceae</taxon>
        <taxon>Endozoicomonas</taxon>
    </lineage>
</organism>
<keyword evidence="2" id="KW-0560">Oxidoreductase</keyword>
<evidence type="ECO:0000259" key="3">
    <source>
        <dbReference type="Pfam" id="PF02525"/>
    </source>
</evidence>
<dbReference type="InterPro" id="IPR029039">
    <property type="entry name" value="Flavoprotein-like_sf"/>
</dbReference>
<dbReference type="InterPro" id="IPR003680">
    <property type="entry name" value="Flavodoxin_fold"/>
</dbReference>
<dbReference type="STRING" id="1137799.GZ78_06625"/>
<dbReference type="Pfam" id="PF02525">
    <property type="entry name" value="Flavodoxin_2"/>
    <property type="match status" value="1"/>
</dbReference>
<gene>
    <name evidence="4" type="ORF">GZ78_06625</name>
</gene>
<dbReference type="SUPFAM" id="SSF52218">
    <property type="entry name" value="Flavoproteins"/>
    <property type="match status" value="1"/>
</dbReference>
<accession>A0A081NMA2</accession>
<evidence type="ECO:0000256" key="2">
    <source>
        <dbReference type="ARBA" id="ARBA00023002"/>
    </source>
</evidence>
<evidence type="ECO:0000313" key="4">
    <source>
        <dbReference type="EMBL" id="KEQ19575.1"/>
    </source>
</evidence>
<dbReference type="OrthoDB" id="9798454at2"/>
<comment type="similarity">
    <text evidence="1">Belongs to the NAD(P)H dehydrogenase (quinone) family.</text>
</comment>
<dbReference type="PANTHER" id="PTHR10204">
    <property type="entry name" value="NAD P H OXIDOREDUCTASE-RELATED"/>
    <property type="match status" value="1"/>
</dbReference>
<keyword evidence="5" id="KW-1185">Reference proteome</keyword>
<dbReference type="Gene3D" id="3.40.50.360">
    <property type="match status" value="1"/>
</dbReference>
<dbReference type="Proteomes" id="UP000028073">
    <property type="component" value="Unassembled WGS sequence"/>
</dbReference>
<dbReference type="PANTHER" id="PTHR10204:SF34">
    <property type="entry name" value="NAD(P)H DEHYDROGENASE [QUINONE] 1 ISOFORM 1"/>
    <property type="match status" value="1"/>
</dbReference>